<dbReference type="GO" id="GO:0004622">
    <property type="term" value="F:phosphatidylcholine lysophospholipase activity"/>
    <property type="evidence" value="ECO:0007669"/>
    <property type="project" value="TreeGrafter"/>
</dbReference>
<dbReference type="GO" id="GO:0005789">
    <property type="term" value="C:endoplasmic reticulum membrane"/>
    <property type="evidence" value="ECO:0007669"/>
    <property type="project" value="TreeGrafter"/>
</dbReference>
<reference evidence="2" key="1">
    <citation type="journal article" date="2023" name="Insect Mol. Biol.">
        <title>Genome sequencing provides insights into the evolution of gene families encoding plant cell wall-degrading enzymes in longhorned beetles.</title>
        <authorList>
            <person name="Shin N.R."/>
            <person name="Okamura Y."/>
            <person name="Kirsch R."/>
            <person name="Pauchet Y."/>
        </authorList>
    </citation>
    <scope>NUCLEOTIDE SEQUENCE</scope>
    <source>
        <strain evidence="2">RBIC_L_NR</strain>
    </source>
</reference>
<gene>
    <name evidence="2" type="ORF">NQ314_021435</name>
</gene>
<comment type="caution">
    <text evidence="2">The sequence shown here is derived from an EMBL/GenBank/DDBJ whole genome shotgun (WGS) entry which is preliminary data.</text>
</comment>
<dbReference type="InterPro" id="IPR029058">
    <property type="entry name" value="AB_hydrolase_fold"/>
</dbReference>
<dbReference type="PANTHER" id="PTHR12277:SF194">
    <property type="entry name" value="FI04476P"/>
    <property type="match status" value="1"/>
</dbReference>
<dbReference type="Proteomes" id="UP001162156">
    <property type="component" value="Unassembled WGS sequence"/>
</dbReference>
<sequence>MRQIKNVLILVDQPKNPEFNNPAKYNIDGVVNFYVTTLDLDNSTLVNIGAWMIIPDDEINSYADKSHTVATASDILSRTKKPILLYMHGVACNRILPVGTYTVARKNFLVIAVDYRGFGDSGPNVELSESGVVNDNVQLYKWVRAKTENPIYVWGHSLGTALSTHTLYEVALTERNLAIQGNVTYHQFPPVGYKHVGITKDPKIPEIIL</sequence>
<evidence type="ECO:0000313" key="3">
    <source>
        <dbReference type="Proteomes" id="UP001162156"/>
    </source>
</evidence>
<name>A0AAV8WHH2_9CUCU</name>
<accession>A0AAV8WHH2</accession>
<keyword evidence="3" id="KW-1185">Reference proteome</keyword>
<feature type="domain" description="Serine aminopeptidase S33" evidence="1">
    <location>
        <begin position="83"/>
        <end position="168"/>
    </location>
</feature>
<dbReference type="GO" id="GO:0052651">
    <property type="term" value="P:monoacylglycerol catabolic process"/>
    <property type="evidence" value="ECO:0007669"/>
    <property type="project" value="TreeGrafter"/>
</dbReference>
<proteinExistence type="predicted"/>
<organism evidence="2 3">
    <name type="scientific">Rhamnusium bicolor</name>
    <dbReference type="NCBI Taxonomy" id="1586634"/>
    <lineage>
        <taxon>Eukaryota</taxon>
        <taxon>Metazoa</taxon>
        <taxon>Ecdysozoa</taxon>
        <taxon>Arthropoda</taxon>
        <taxon>Hexapoda</taxon>
        <taxon>Insecta</taxon>
        <taxon>Pterygota</taxon>
        <taxon>Neoptera</taxon>
        <taxon>Endopterygota</taxon>
        <taxon>Coleoptera</taxon>
        <taxon>Polyphaga</taxon>
        <taxon>Cucujiformia</taxon>
        <taxon>Chrysomeloidea</taxon>
        <taxon>Cerambycidae</taxon>
        <taxon>Lepturinae</taxon>
        <taxon>Rhagiini</taxon>
        <taxon>Rhamnusium</taxon>
    </lineage>
</organism>
<dbReference type="InterPro" id="IPR022742">
    <property type="entry name" value="Hydrolase_4"/>
</dbReference>
<dbReference type="Pfam" id="PF12146">
    <property type="entry name" value="Hydrolase_4"/>
    <property type="match status" value="1"/>
</dbReference>
<dbReference type="AlphaFoldDB" id="A0AAV8WHH2"/>
<evidence type="ECO:0000313" key="2">
    <source>
        <dbReference type="EMBL" id="KAJ8926215.1"/>
    </source>
</evidence>
<dbReference type="EMBL" id="JANEYF010005972">
    <property type="protein sequence ID" value="KAJ8926215.1"/>
    <property type="molecule type" value="Genomic_DNA"/>
</dbReference>
<dbReference type="SUPFAM" id="SSF53474">
    <property type="entry name" value="alpha/beta-Hydrolases"/>
    <property type="match status" value="1"/>
</dbReference>
<dbReference type="GO" id="GO:0006660">
    <property type="term" value="P:phosphatidylserine catabolic process"/>
    <property type="evidence" value="ECO:0007669"/>
    <property type="project" value="TreeGrafter"/>
</dbReference>
<dbReference type="Gene3D" id="3.40.50.1820">
    <property type="entry name" value="alpha/beta hydrolase"/>
    <property type="match status" value="1"/>
</dbReference>
<evidence type="ECO:0000259" key="1">
    <source>
        <dbReference type="Pfam" id="PF12146"/>
    </source>
</evidence>
<protein>
    <recommendedName>
        <fullName evidence="1">Serine aminopeptidase S33 domain-containing protein</fullName>
    </recommendedName>
</protein>
<dbReference type="PANTHER" id="PTHR12277">
    <property type="entry name" value="ALPHA/BETA HYDROLASE DOMAIN-CONTAINING PROTEIN"/>
    <property type="match status" value="1"/>
</dbReference>
<dbReference type="GO" id="GO:0047372">
    <property type="term" value="F:monoacylglycerol lipase activity"/>
    <property type="evidence" value="ECO:0007669"/>
    <property type="project" value="TreeGrafter"/>
</dbReference>